<name>A0ACC1PD50_9APHY</name>
<proteinExistence type="predicted"/>
<evidence type="ECO:0000313" key="2">
    <source>
        <dbReference type="Proteomes" id="UP001144978"/>
    </source>
</evidence>
<protein>
    <submittedName>
        <fullName evidence="1">Uncharacterized protein</fullName>
    </submittedName>
</protein>
<sequence length="532" mass="60415">MRRNARILRLPHGSRRSLLARRTPSPSACVQDASLENVCDNQSSSTTSTVRAGRPAKQLPSSSKDAQRAKAKGKERETAQGAGDWEQDPHTPSARPHQEHVGPSGKPDTTNHAHELNQQIVLLFAEKLERINTAMHVQMESLQSWQQQMNERISREFQIIRAELAGTTAGPSTPHRSSKNTSSPPSPAQPSTPPGTARQVAKRVAQLTGNPHVQTQEEIDRGHMIRLQDRVHAHLDTLLGIVDWNAVARKIQPLTEAEVDSYITQDGTVECTAANFRVDFERPWKRFSFNKQARSVFIENFIATVQGGGMAQQDPTPEHLLNAHTVGSILDTYMDVCRRKYRKSLSALRVQQELEEANNEAEKKEALVKQAELKKQEDAERRQAAKISRRTTLFQARNLAAFVCKLPHARLLDRLGPRNMSDDETDGPDVTHQAVYRIVIASWQSEELRQFLWTLDRLWREHWAKPDNQRRKSGNMPRKRLLRPESKTEPGYPARRLWQNCYNQAWLGTLRPYEIEALEIIPTDYDLSIAPQ</sequence>
<accession>A0ACC1PD50</accession>
<comment type="caution">
    <text evidence="1">The sequence shown here is derived from an EMBL/GenBank/DDBJ whole genome shotgun (WGS) entry which is preliminary data.</text>
</comment>
<gene>
    <name evidence="1" type="ORF">NUW54_g8471</name>
</gene>
<evidence type="ECO:0000313" key="1">
    <source>
        <dbReference type="EMBL" id="KAJ2990430.1"/>
    </source>
</evidence>
<dbReference type="Proteomes" id="UP001144978">
    <property type="component" value="Unassembled WGS sequence"/>
</dbReference>
<dbReference type="EMBL" id="JANSHE010002634">
    <property type="protein sequence ID" value="KAJ2990430.1"/>
    <property type="molecule type" value="Genomic_DNA"/>
</dbReference>
<keyword evidence="2" id="KW-1185">Reference proteome</keyword>
<reference evidence="1" key="1">
    <citation type="submission" date="2022-08" db="EMBL/GenBank/DDBJ databases">
        <title>Genome Sequence of Pycnoporus sanguineus.</title>
        <authorList>
            <person name="Buettner E."/>
        </authorList>
    </citation>
    <scope>NUCLEOTIDE SEQUENCE</scope>
    <source>
        <strain evidence="1">CG-C14</strain>
    </source>
</reference>
<organism evidence="1 2">
    <name type="scientific">Trametes sanguinea</name>
    <dbReference type="NCBI Taxonomy" id="158606"/>
    <lineage>
        <taxon>Eukaryota</taxon>
        <taxon>Fungi</taxon>
        <taxon>Dikarya</taxon>
        <taxon>Basidiomycota</taxon>
        <taxon>Agaricomycotina</taxon>
        <taxon>Agaricomycetes</taxon>
        <taxon>Polyporales</taxon>
        <taxon>Polyporaceae</taxon>
        <taxon>Trametes</taxon>
    </lineage>
</organism>